<reference evidence="1" key="1">
    <citation type="journal article" date="2023" name="Science">
        <title>Genome structures resolve the early diversification of teleost fishes.</title>
        <authorList>
            <person name="Parey E."/>
            <person name="Louis A."/>
            <person name="Montfort J."/>
            <person name="Bouchez O."/>
            <person name="Roques C."/>
            <person name="Iampietro C."/>
            <person name="Lluch J."/>
            <person name="Castinel A."/>
            <person name="Donnadieu C."/>
            <person name="Desvignes T."/>
            <person name="Floi Bucao C."/>
            <person name="Jouanno E."/>
            <person name="Wen M."/>
            <person name="Mejri S."/>
            <person name="Dirks R."/>
            <person name="Jansen H."/>
            <person name="Henkel C."/>
            <person name="Chen W.J."/>
            <person name="Zahm M."/>
            <person name="Cabau C."/>
            <person name="Klopp C."/>
            <person name="Thompson A.W."/>
            <person name="Robinson-Rechavi M."/>
            <person name="Braasch I."/>
            <person name="Lecointre G."/>
            <person name="Bobe J."/>
            <person name="Postlethwait J.H."/>
            <person name="Berthelot C."/>
            <person name="Roest Crollius H."/>
            <person name="Guiguen Y."/>
        </authorList>
    </citation>
    <scope>NUCLEOTIDE SEQUENCE</scope>
    <source>
        <strain evidence="1">NC1722</strain>
    </source>
</reference>
<keyword evidence="2" id="KW-1185">Reference proteome</keyword>
<name>A0AAD7RLL0_9TELE</name>
<accession>A0AAD7RLL0</accession>
<protein>
    <submittedName>
        <fullName evidence="1">Uncharacterized protein</fullName>
    </submittedName>
</protein>
<proteinExistence type="predicted"/>
<dbReference type="Proteomes" id="UP001221898">
    <property type="component" value="Unassembled WGS sequence"/>
</dbReference>
<gene>
    <name evidence="1" type="ORF">AAFF_G00174810</name>
</gene>
<dbReference type="AlphaFoldDB" id="A0AAD7RLL0"/>
<organism evidence="1 2">
    <name type="scientific">Aldrovandia affinis</name>
    <dbReference type="NCBI Taxonomy" id="143900"/>
    <lineage>
        <taxon>Eukaryota</taxon>
        <taxon>Metazoa</taxon>
        <taxon>Chordata</taxon>
        <taxon>Craniata</taxon>
        <taxon>Vertebrata</taxon>
        <taxon>Euteleostomi</taxon>
        <taxon>Actinopterygii</taxon>
        <taxon>Neopterygii</taxon>
        <taxon>Teleostei</taxon>
        <taxon>Notacanthiformes</taxon>
        <taxon>Halosauridae</taxon>
        <taxon>Aldrovandia</taxon>
    </lineage>
</organism>
<evidence type="ECO:0000313" key="1">
    <source>
        <dbReference type="EMBL" id="KAJ8386285.1"/>
    </source>
</evidence>
<dbReference type="EMBL" id="JAINUG010000231">
    <property type="protein sequence ID" value="KAJ8386285.1"/>
    <property type="molecule type" value="Genomic_DNA"/>
</dbReference>
<comment type="caution">
    <text evidence="1">The sequence shown here is derived from an EMBL/GenBank/DDBJ whole genome shotgun (WGS) entry which is preliminary data.</text>
</comment>
<evidence type="ECO:0000313" key="2">
    <source>
        <dbReference type="Proteomes" id="UP001221898"/>
    </source>
</evidence>
<sequence>MKCVRARAGGLQSCGHVMWSQLGLFLEGGFWECRVLFLEPPREEHPDADPEGSPTMAVYIRAPGAQQKLKVTGHAMTGCRRTVPASISQPRGVCVL</sequence>